<dbReference type="Proteomes" id="UP000602510">
    <property type="component" value="Unassembled WGS sequence"/>
</dbReference>
<accession>A0A833SGJ5</accession>
<evidence type="ECO:0000313" key="2">
    <source>
        <dbReference type="EMBL" id="KAF4030324.1"/>
    </source>
</evidence>
<sequence length="193" mass="21619">MEFVPMSLHRGAAPSKTKKNRLHVFGVPSTELQSAKSALLDQMNQVVQGRVQNSRTCAARETSKRRKTSQAAAANLYSSDESDSNAETSSSSVEREFEAYWTFKLQKEEKKNFHLLQWWLQVGTPRRLRYSTTYYSIMISAGAGTRSAWKGFEVTGTVDRCKLSGGLGGPRYPICELWYIARFASSASFKATP</sequence>
<evidence type="ECO:0000313" key="3">
    <source>
        <dbReference type="Proteomes" id="UP000602510"/>
    </source>
</evidence>
<comment type="caution">
    <text evidence="2">The sequence shown here is derived from an EMBL/GenBank/DDBJ whole genome shotgun (WGS) entry which is preliminary data.</text>
</comment>
<gene>
    <name evidence="2" type="ORF">GN244_ATG17902</name>
</gene>
<dbReference type="AlphaFoldDB" id="A0A833SGJ5"/>
<dbReference type="EMBL" id="WSZM01000695">
    <property type="protein sequence ID" value="KAF4030324.1"/>
    <property type="molecule type" value="Genomic_DNA"/>
</dbReference>
<proteinExistence type="predicted"/>
<reference evidence="2" key="1">
    <citation type="submission" date="2020-04" db="EMBL/GenBank/DDBJ databases">
        <title>Hybrid Assembly of Korean Phytophthora infestans isolates.</title>
        <authorList>
            <person name="Prokchorchik M."/>
            <person name="Lee Y."/>
            <person name="Seo J."/>
            <person name="Cho J.-H."/>
            <person name="Park Y.-E."/>
            <person name="Jang D.-C."/>
            <person name="Im J.-S."/>
            <person name="Choi J.-G."/>
            <person name="Park H.-J."/>
            <person name="Lee G.-B."/>
            <person name="Lee Y.-G."/>
            <person name="Hong S.-Y."/>
            <person name="Cho K."/>
            <person name="Sohn K.H."/>
        </authorList>
    </citation>
    <scope>NUCLEOTIDE SEQUENCE</scope>
    <source>
        <strain evidence="2">KR_1_A1</strain>
    </source>
</reference>
<feature type="region of interest" description="Disordered" evidence="1">
    <location>
        <begin position="52"/>
        <end position="90"/>
    </location>
</feature>
<keyword evidence="3" id="KW-1185">Reference proteome</keyword>
<organism evidence="2 3">
    <name type="scientific">Phytophthora infestans</name>
    <name type="common">Potato late blight agent</name>
    <name type="synonym">Botrytis infestans</name>
    <dbReference type="NCBI Taxonomy" id="4787"/>
    <lineage>
        <taxon>Eukaryota</taxon>
        <taxon>Sar</taxon>
        <taxon>Stramenopiles</taxon>
        <taxon>Oomycota</taxon>
        <taxon>Peronosporomycetes</taxon>
        <taxon>Peronosporales</taxon>
        <taxon>Peronosporaceae</taxon>
        <taxon>Phytophthora</taxon>
    </lineage>
</organism>
<name>A0A833SGJ5_PHYIN</name>
<evidence type="ECO:0000256" key="1">
    <source>
        <dbReference type="SAM" id="MobiDB-lite"/>
    </source>
</evidence>
<protein>
    <submittedName>
        <fullName evidence="2">Uncharacterized protein</fullName>
    </submittedName>
</protein>